<keyword evidence="4" id="KW-0624">Polysaccharide degradation</keyword>
<keyword evidence="4" id="KW-0146">Chitin degradation</keyword>
<reference evidence="9 10" key="1">
    <citation type="submission" date="2019-11" db="EMBL/GenBank/DDBJ databases">
        <title>Description of Pedobacter sp. LMG 31462T.</title>
        <authorList>
            <person name="Carlier A."/>
            <person name="Qi S."/>
            <person name="Vandamme P."/>
        </authorList>
    </citation>
    <scope>NUCLEOTIDE SEQUENCE [LARGE SCALE GENOMIC DNA]</scope>
    <source>
        <strain evidence="9 10">LMG 31462</strain>
    </source>
</reference>
<dbReference type="Proteomes" id="UP000636110">
    <property type="component" value="Unassembled WGS sequence"/>
</dbReference>
<evidence type="ECO:0000313" key="10">
    <source>
        <dbReference type="Proteomes" id="UP000636110"/>
    </source>
</evidence>
<sequence length="372" mass="41912">MKKALGLFLLVLFFGSMKIEYQKTDPGKVVIGYVGGFRGLVNTDGISPEKLTHINYAFVDVQGNRAFLTNEKTDTVNFRKLLLLKRKNPSLKILISIGGWAWSKNFSDAVLTDTSRAEFASSAVNIIRKYRLDGVDIDWEYPGRPGEVGNVYRPEDKRNFTLMFAALRKELDILERETNQKKLLTTAVGGFSDFLLHTEMDQAAKYLDYVNLMTYDYYSGKIAGHHTNLYPSKLYQSDNSADKAIKAFVDAGVPISKLVMGIAFYGRNSKVAEGSATGLGATYIKGEFGSGYTKIKDSLTNKKGFVAYKDNDAKASYLYNSDTQTLITYDDEWSVREKCNYVNAHRMAGVMFWEYASDPKEYLLNEVLKSFK</sequence>
<evidence type="ECO:0000256" key="3">
    <source>
        <dbReference type="ARBA" id="ARBA00022801"/>
    </source>
</evidence>
<dbReference type="InterPro" id="IPR011583">
    <property type="entry name" value="Chitinase_II/V-like_cat"/>
</dbReference>
<evidence type="ECO:0000313" key="9">
    <source>
        <dbReference type="EMBL" id="MBB2147734.1"/>
    </source>
</evidence>
<dbReference type="Pfam" id="PF00704">
    <property type="entry name" value="Glyco_hydro_18"/>
    <property type="match status" value="1"/>
</dbReference>
<gene>
    <name evidence="9" type="ORF">GM920_02300</name>
</gene>
<proteinExistence type="inferred from homology"/>
<comment type="similarity">
    <text evidence="7">Belongs to the glycosyl hydrolase 18 family.</text>
</comment>
<dbReference type="Gene3D" id="3.10.50.10">
    <property type="match status" value="1"/>
</dbReference>
<evidence type="ECO:0000256" key="4">
    <source>
        <dbReference type="ARBA" id="ARBA00023024"/>
    </source>
</evidence>
<comment type="caution">
    <text evidence="9">The sequence shown here is derived from an EMBL/GenBank/DDBJ whole genome shotgun (WGS) entry which is preliminary data.</text>
</comment>
<dbReference type="CDD" id="cd06548">
    <property type="entry name" value="GH18_chitinase"/>
    <property type="match status" value="1"/>
</dbReference>
<dbReference type="SUPFAM" id="SSF54556">
    <property type="entry name" value="Chitinase insertion domain"/>
    <property type="match status" value="1"/>
</dbReference>
<dbReference type="RefSeq" id="WP_182953038.1">
    <property type="nucleotide sequence ID" value="NZ_WNXC01000001.1"/>
</dbReference>
<keyword evidence="3 6" id="KW-0378">Hydrolase</keyword>
<evidence type="ECO:0000259" key="8">
    <source>
        <dbReference type="PROSITE" id="PS51910"/>
    </source>
</evidence>
<dbReference type="SMART" id="SM00636">
    <property type="entry name" value="Glyco_18"/>
    <property type="match status" value="1"/>
</dbReference>
<evidence type="ECO:0000256" key="5">
    <source>
        <dbReference type="ARBA" id="ARBA00023295"/>
    </source>
</evidence>
<evidence type="ECO:0000256" key="2">
    <source>
        <dbReference type="ARBA" id="ARBA00012729"/>
    </source>
</evidence>
<dbReference type="PROSITE" id="PS51910">
    <property type="entry name" value="GH18_2"/>
    <property type="match status" value="1"/>
</dbReference>
<keyword evidence="5 6" id="KW-0326">Glycosidase</keyword>
<dbReference type="EC" id="3.2.1.14" evidence="2"/>
<accession>A0ABR6ESD9</accession>
<feature type="domain" description="GH18" evidence="8">
    <location>
        <begin position="28"/>
        <end position="372"/>
    </location>
</feature>
<name>A0ABR6ESD9_9SPHI</name>
<dbReference type="InterPro" id="IPR001223">
    <property type="entry name" value="Glyco_hydro18_cat"/>
</dbReference>
<evidence type="ECO:0000256" key="7">
    <source>
        <dbReference type="RuleBase" id="RU004453"/>
    </source>
</evidence>
<dbReference type="SUPFAM" id="SSF51445">
    <property type="entry name" value="(Trans)glycosidases"/>
    <property type="match status" value="1"/>
</dbReference>
<dbReference type="InterPro" id="IPR017853">
    <property type="entry name" value="GH"/>
</dbReference>
<keyword evidence="4" id="KW-0119">Carbohydrate metabolism</keyword>
<dbReference type="InterPro" id="IPR029070">
    <property type="entry name" value="Chitinase_insertion_sf"/>
</dbReference>
<evidence type="ECO:0000256" key="1">
    <source>
        <dbReference type="ARBA" id="ARBA00000822"/>
    </source>
</evidence>
<keyword evidence="10" id="KW-1185">Reference proteome</keyword>
<dbReference type="PROSITE" id="PS01095">
    <property type="entry name" value="GH18_1"/>
    <property type="match status" value="1"/>
</dbReference>
<dbReference type="PANTHER" id="PTHR11177:SF317">
    <property type="entry name" value="CHITINASE 12-RELATED"/>
    <property type="match status" value="1"/>
</dbReference>
<dbReference type="InterPro" id="IPR050314">
    <property type="entry name" value="Glycosyl_Hydrlase_18"/>
</dbReference>
<dbReference type="InterPro" id="IPR001579">
    <property type="entry name" value="Glyco_hydro_18_chit_AS"/>
</dbReference>
<protein>
    <recommendedName>
        <fullName evidence="2">chitinase</fullName>
        <ecNumber evidence="2">3.2.1.14</ecNumber>
    </recommendedName>
</protein>
<comment type="catalytic activity">
    <reaction evidence="1">
        <text>Random endo-hydrolysis of N-acetyl-beta-D-glucosaminide (1-&gt;4)-beta-linkages in chitin and chitodextrins.</text>
        <dbReference type="EC" id="3.2.1.14"/>
    </reaction>
</comment>
<evidence type="ECO:0000256" key="6">
    <source>
        <dbReference type="RuleBase" id="RU000489"/>
    </source>
</evidence>
<organism evidence="9 10">
    <name type="scientific">Pedobacter gandavensis</name>
    <dbReference type="NCBI Taxonomy" id="2679963"/>
    <lineage>
        <taxon>Bacteria</taxon>
        <taxon>Pseudomonadati</taxon>
        <taxon>Bacteroidota</taxon>
        <taxon>Sphingobacteriia</taxon>
        <taxon>Sphingobacteriales</taxon>
        <taxon>Sphingobacteriaceae</taxon>
        <taxon>Pedobacter</taxon>
    </lineage>
</organism>
<dbReference type="EMBL" id="WNXC01000001">
    <property type="protein sequence ID" value="MBB2147734.1"/>
    <property type="molecule type" value="Genomic_DNA"/>
</dbReference>
<dbReference type="Gene3D" id="3.20.20.80">
    <property type="entry name" value="Glycosidases"/>
    <property type="match status" value="1"/>
</dbReference>
<dbReference type="PANTHER" id="PTHR11177">
    <property type="entry name" value="CHITINASE"/>
    <property type="match status" value="1"/>
</dbReference>